<evidence type="ECO:0000259" key="2">
    <source>
        <dbReference type="SMART" id="SM00899"/>
    </source>
</evidence>
<dbReference type="Gene3D" id="2.30.30.90">
    <property type="match status" value="1"/>
</dbReference>
<keyword evidence="1" id="KW-0408">Iron</keyword>
<dbReference type="InterPro" id="IPR038157">
    <property type="entry name" value="FeoA_core_dom"/>
</dbReference>
<reference evidence="4" key="1">
    <citation type="journal article" date="2019" name="Int. J. Syst. Evol. Microbiol.">
        <title>The Global Catalogue of Microorganisms (GCM) 10K type strain sequencing project: providing services to taxonomists for standard genome sequencing and annotation.</title>
        <authorList>
            <consortium name="The Broad Institute Genomics Platform"/>
            <consortium name="The Broad Institute Genome Sequencing Center for Infectious Disease"/>
            <person name="Wu L."/>
            <person name="Ma J."/>
        </authorList>
    </citation>
    <scope>NUCLEOTIDE SEQUENCE [LARGE SCALE GENOMIC DNA]</scope>
    <source>
        <strain evidence="4">CCUG 53816</strain>
    </source>
</reference>
<dbReference type="InterPro" id="IPR008988">
    <property type="entry name" value="Transcriptional_repressor_C"/>
</dbReference>
<dbReference type="EMBL" id="JBHRZO010000021">
    <property type="protein sequence ID" value="MFC3847812.1"/>
    <property type="molecule type" value="Genomic_DNA"/>
</dbReference>
<dbReference type="SUPFAM" id="SSF50037">
    <property type="entry name" value="C-terminal domain of transcriptional repressors"/>
    <property type="match status" value="1"/>
</dbReference>
<dbReference type="RefSeq" id="WP_104752384.1">
    <property type="nucleotide sequence ID" value="NZ_FZMF01000023.1"/>
</dbReference>
<protein>
    <submittedName>
        <fullName evidence="3">FeoA family protein</fullName>
    </submittedName>
</protein>
<dbReference type="Pfam" id="PF04023">
    <property type="entry name" value="FeoA"/>
    <property type="match status" value="1"/>
</dbReference>
<sequence length="75" mass="8389">MTLLDCQKDQRYTILEIQGNDSALKDRFLSFGVHAGVEFTLLHHSLRRATFSIAINNAQVALRAHEAELLVVAPL</sequence>
<evidence type="ECO:0000313" key="3">
    <source>
        <dbReference type="EMBL" id="MFC3847812.1"/>
    </source>
</evidence>
<proteinExistence type="predicted"/>
<evidence type="ECO:0000313" key="4">
    <source>
        <dbReference type="Proteomes" id="UP001595783"/>
    </source>
</evidence>
<dbReference type="InterPro" id="IPR007167">
    <property type="entry name" value="Fe-transptr_FeoA-like"/>
</dbReference>
<name>A0ABV7ZGZ4_9HELI</name>
<comment type="caution">
    <text evidence="3">The sequence shown here is derived from an EMBL/GenBank/DDBJ whole genome shotgun (WGS) entry which is preliminary data.</text>
</comment>
<feature type="domain" description="Ferrous iron transporter FeoA-like" evidence="2">
    <location>
        <begin position="1"/>
        <end position="74"/>
    </location>
</feature>
<dbReference type="SMART" id="SM00899">
    <property type="entry name" value="FeoA"/>
    <property type="match status" value="1"/>
</dbReference>
<keyword evidence="4" id="KW-1185">Reference proteome</keyword>
<evidence type="ECO:0000256" key="1">
    <source>
        <dbReference type="ARBA" id="ARBA00023004"/>
    </source>
</evidence>
<organism evidence="3 4">
    <name type="scientific">Helicobacter baculiformis</name>
    <dbReference type="NCBI Taxonomy" id="427351"/>
    <lineage>
        <taxon>Bacteria</taxon>
        <taxon>Pseudomonadati</taxon>
        <taxon>Campylobacterota</taxon>
        <taxon>Epsilonproteobacteria</taxon>
        <taxon>Campylobacterales</taxon>
        <taxon>Helicobacteraceae</taxon>
        <taxon>Helicobacter</taxon>
    </lineage>
</organism>
<gene>
    <name evidence="3" type="ORF">ACFOPX_04590</name>
</gene>
<accession>A0ABV7ZGZ4</accession>
<dbReference type="Proteomes" id="UP001595783">
    <property type="component" value="Unassembled WGS sequence"/>
</dbReference>